<keyword evidence="2" id="KW-0547">Nucleotide-binding</keyword>
<proteinExistence type="predicted"/>
<dbReference type="Pfam" id="PF00005">
    <property type="entry name" value="ABC_tran"/>
    <property type="match status" value="1"/>
</dbReference>
<organism evidence="5 6">
    <name type="scientific">Gloeobacter morelensis MG652769</name>
    <dbReference type="NCBI Taxonomy" id="2781736"/>
    <lineage>
        <taxon>Bacteria</taxon>
        <taxon>Bacillati</taxon>
        <taxon>Cyanobacteriota</taxon>
        <taxon>Cyanophyceae</taxon>
        <taxon>Gloeobacterales</taxon>
        <taxon>Gloeobacteraceae</taxon>
        <taxon>Gloeobacter</taxon>
        <taxon>Gloeobacter morelensis</taxon>
    </lineage>
</organism>
<evidence type="ECO:0000256" key="2">
    <source>
        <dbReference type="ARBA" id="ARBA00022741"/>
    </source>
</evidence>
<dbReference type="InterPro" id="IPR015854">
    <property type="entry name" value="ABC_transpr_LolD-like"/>
</dbReference>
<dbReference type="PROSITE" id="PS00211">
    <property type="entry name" value="ABC_TRANSPORTER_1"/>
    <property type="match status" value="1"/>
</dbReference>
<dbReference type="PANTHER" id="PTHR24220">
    <property type="entry name" value="IMPORT ATP-BINDING PROTEIN"/>
    <property type="match status" value="1"/>
</dbReference>
<evidence type="ECO:0000256" key="3">
    <source>
        <dbReference type="ARBA" id="ARBA00022840"/>
    </source>
</evidence>
<keyword evidence="3 5" id="KW-0067">ATP-binding</keyword>
<reference evidence="5 6" key="1">
    <citation type="journal article" date="2021" name="Genome Biol. Evol.">
        <title>Complete Genome Sequencing of a Novel Gloeobacter Species from a Waterfall Cave in Mexico.</title>
        <authorList>
            <person name="Saw J.H."/>
            <person name="Cardona T."/>
            <person name="Montejano G."/>
        </authorList>
    </citation>
    <scope>NUCLEOTIDE SEQUENCE [LARGE SCALE GENOMIC DNA]</scope>
    <source>
        <strain evidence="5">MG652769</strain>
    </source>
</reference>
<accession>A0ABY3PN66</accession>
<dbReference type="Gene3D" id="3.40.50.300">
    <property type="entry name" value="P-loop containing nucleotide triphosphate hydrolases"/>
    <property type="match status" value="1"/>
</dbReference>
<protein>
    <submittedName>
        <fullName evidence="5">ATP-binding cassette domain-containing protein</fullName>
    </submittedName>
</protein>
<sequence>MPQPVVAIEQLVHRYESAASERPVLGGVSLVIYPGEIVVLTGPSGCGKTTLLTLVGALRSAQTGSLQVFGKQLVAAAPGALVAIRRRIGYIFQAHNLLSFLSARQNVQMALELHSTEMLAERSAAMLTAVGLADKLAAYPENLSGGQKQRVAIARALVNRPPLVLADEPTASLDSASGRAAVELLRDLAREQGTAVLLVTHDSRIHDIADRLVRMEDGLIVGGGA</sequence>
<dbReference type="PROSITE" id="PS50893">
    <property type="entry name" value="ABC_TRANSPORTER_2"/>
    <property type="match status" value="1"/>
</dbReference>
<feature type="domain" description="ABC transporter" evidence="4">
    <location>
        <begin position="6"/>
        <end position="225"/>
    </location>
</feature>
<dbReference type="InterPro" id="IPR014324">
    <property type="entry name" value="ABC_heterocyst_DevA"/>
</dbReference>
<dbReference type="SUPFAM" id="SSF52540">
    <property type="entry name" value="P-loop containing nucleoside triphosphate hydrolases"/>
    <property type="match status" value="1"/>
</dbReference>
<evidence type="ECO:0000259" key="4">
    <source>
        <dbReference type="PROSITE" id="PS50893"/>
    </source>
</evidence>
<dbReference type="InterPro" id="IPR017911">
    <property type="entry name" value="MacB-like_ATP-bd"/>
</dbReference>
<evidence type="ECO:0000313" key="6">
    <source>
        <dbReference type="Proteomes" id="UP001054846"/>
    </source>
</evidence>
<keyword evidence="6" id="KW-1185">Reference proteome</keyword>
<dbReference type="RefSeq" id="WP_230842320.1">
    <property type="nucleotide sequence ID" value="NZ_CP063845.1"/>
</dbReference>
<dbReference type="NCBIfam" id="TIGR02982">
    <property type="entry name" value="heterocyst_DevA"/>
    <property type="match status" value="1"/>
</dbReference>
<keyword evidence="1" id="KW-0813">Transport</keyword>
<dbReference type="SMART" id="SM00382">
    <property type="entry name" value="AAA"/>
    <property type="match status" value="1"/>
</dbReference>
<dbReference type="EMBL" id="CP063845">
    <property type="protein sequence ID" value="UFP95138.1"/>
    <property type="molecule type" value="Genomic_DNA"/>
</dbReference>
<dbReference type="InterPro" id="IPR003439">
    <property type="entry name" value="ABC_transporter-like_ATP-bd"/>
</dbReference>
<evidence type="ECO:0000313" key="5">
    <source>
        <dbReference type="EMBL" id="UFP95138.1"/>
    </source>
</evidence>
<gene>
    <name evidence="5" type="ORF">ISF26_02470</name>
</gene>
<evidence type="ECO:0000256" key="1">
    <source>
        <dbReference type="ARBA" id="ARBA00022448"/>
    </source>
</evidence>
<dbReference type="Proteomes" id="UP001054846">
    <property type="component" value="Chromosome"/>
</dbReference>
<name>A0ABY3PN66_9CYAN</name>
<dbReference type="InterPro" id="IPR003593">
    <property type="entry name" value="AAA+_ATPase"/>
</dbReference>
<dbReference type="InterPro" id="IPR017871">
    <property type="entry name" value="ABC_transporter-like_CS"/>
</dbReference>
<dbReference type="PANTHER" id="PTHR24220:SF376">
    <property type="entry name" value="ABC TRANSPORTER"/>
    <property type="match status" value="1"/>
</dbReference>
<dbReference type="InterPro" id="IPR027417">
    <property type="entry name" value="P-loop_NTPase"/>
</dbReference>
<dbReference type="GO" id="GO:0005524">
    <property type="term" value="F:ATP binding"/>
    <property type="evidence" value="ECO:0007669"/>
    <property type="project" value="UniProtKB-KW"/>
</dbReference>
<dbReference type="CDD" id="cd03255">
    <property type="entry name" value="ABC_MJ0796_LolCDE_FtsE"/>
    <property type="match status" value="1"/>
</dbReference>